<dbReference type="CDD" id="cd00093">
    <property type="entry name" value="HTH_XRE"/>
    <property type="match status" value="1"/>
</dbReference>
<protein>
    <submittedName>
        <fullName evidence="2">XRE family transcriptional regulator</fullName>
    </submittedName>
</protein>
<dbReference type="RefSeq" id="WP_116683547.1">
    <property type="nucleotide sequence ID" value="NZ_QURL01000005.1"/>
</dbReference>
<dbReference type="SUPFAM" id="SSF47413">
    <property type="entry name" value="lambda repressor-like DNA-binding domains"/>
    <property type="match status" value="1"/>
</dbReference>
<name>A0A371X0J1_9HYPH</name>
<dbReference type="InterPro" id="IPR010982">
    <property type="entry name" value="Lambda_DNA-bd_dom_sf"/>
</dbReference>
<dbReference type="Proteomes" id="UP000264310">
    <property type="component" value="Unassembled WGS sequence"/>
</dbReference>
<gene>
    <name evidence="2" type="ORF">DYI37_12205</name>
</gene>
<comment type="caution">
    <text evidence="2">The sequence shown here is derived from an EMBL/GenBank/DDBJ whole genome shotgun (WGS) entry which is preliminary data.</text>
</comment>
<evidence type="ECO:0000313" key="3">
    <source>
        <dbReference type="Proteomes" id="UP000264310"/>
    </source>
</evidence>
<reference evidence="2 3" key="1">
    <citation type="submission" date="2018-08" db="EMBL/GenBank/DDBJ databases">
        <title>Fulvimarina sp. 85, whole genome shotgun sequence.</title>
        <authorList>
            <person name="Tuo L."/>
        </authorList>
    </citation>
    <scope>NUCLEOTIDE SEQUENCE [LARGE SCALE GENOMIC DNA]</scope>
    <source>
        <strain evidence="2 3">85</strain>
    </source>
</reference>
<dbReference type="SMART" id="SM00530">
    <property type="entry name" value="HTH_XRE"/>
    <property type="match status" value="1"/>
</dbReference>
<dbReference type="OrthoDB" id="9805309at2"/>
<dbReference type="GO" id="GO:0003677">
    <property type="term" value="F:DNA binding"/>
    <property type="evidence" value="ECO:0007669"/>
    <property type="project" value="InterPro"/>
</dbReference>
<evidence type="ECO:0000313" key="2">
    <source>
        <dbReference type="EMBL" id="RFC62732.1"/>
    </source>
</evidence>
<dbReference type="AlphaFoldDB" id="A0A371X0J1"/>
<dbReference type="EMBL" id="QURL01000005">
    <property type="protein sequence ID" value="RFC62732.1"/>
    <property type="molecule type" value="Genomic_DNA"/>
</dbReference>
<feature type="domain" description="HTH cro/C1-type" evidence="1">
    <location>
        <begin position="9"/>
        <end position="63"/>
    </location>
</feature>
<dbReference type="InterPro" id="IPR001387">
    <property type="entry name" value="Cro/C1-type_HTH"/>
</dbReference>
<organism evidence="2 3">
    <name type="scientific">Fulvimarina endophytica</name>
    <dbReference type="NCBI Taxonomy" id="2293836"/>
    <lineage>
        <taxon>Bacteria</taxon>
        <taxon>Pseudomonadati</taxon>
        <taxon>Pseudomonadota</taxon>
        <taxon>Alphaproteobacteria</taxon>
        <taxon>Hyphomicrobiales</taxon>
        <taxon>Aurantimonadaceae</taxon>
        <taxon>Fulvimarina</taxon>
    </lineage>
</organism>
<proteinExistence type="predicted"/>
<dbReference type="Gene3D" id="1.10.260.40">
    <property type="entry name" value="lambda repressor-like DNA-binding domains"/>
    <property type="match status" value="1"/>
</dbReference>
<accession>A0A371X0J1</accession>
<evidence type="ECO:0000259" key="1">
    <source>
        <dbReference type="SMART" id="SM00530"/>
    </source>
</evidence>
<sequence>MSLESTLDTIRKEAKRQGLTGSELARRASLTKEAYSRLGKRNGARFDTIERLAAAVGMKVILVPDDDYLEALATGTLGVGETE</sequence>
<keyword evidence="3" id="KW-1185">Reference proteome</keyword>